<name>A0ABU1X631_SPHXE</name>
<dbReference type="Proteomes" id="UP001267638">
    <property type="component" value="Unassembled WGS sequence"/>
</dbReference>
<gene>
    <name evidence="2" type="ORF">J2W40_003865</name>
</gene>
<accession>A0ABU1X631</accession>
<protein>
    <recommendedName>
        <fullName evidence="4">Antitoxin ParD1/3/4</fullName>
    </recommendedName>
</protein>
<proteinExistence type="predicted"/>
<evidence type="ECO:0000313" key="3">
    <source>
        <dbReference type="Proteomes" id="UP001267638"/>
    </source>
</evidence>
<evidence type="ECO:0000313" key="2">
    <source>
        <dbReference type="EMBL" id="MDR7157018.1"/>
    </source>
</evidence>
<evidence type="ECO:0008006" key="4">
    <source>
        <dbReference type="Google" id="ProtNLM"/>
    </source>
</evidence>
<keyword evidence="3" id="KW-1185">Reference proteome</keyword>
<organism evidence="2 3">
    <name type="scientific">Sphingobium xenophagum</name>
    <dbReference type="NCBI Taxonomy" id="121428"/>
    <lineage>
        <taxon>Bacteria</taxon>
        <taxon>Pseudomonadati</taxon>
        <taxon>Pseudomonadota</taxon>
        <taxon>Alphaproteobacteria</taxon>
        <taxon>Sphingomonadales</taxon>
        <taxon>Sphingomonadaceae</taxon>
        <taxon>Sphingobium</taxon>
    </lineage>
</organism>
<comment type="caution">
    <text evidence="2">The sequence shown here is derived from an EMBL/GenBank/DDBJ whole genome shotgun (WGS) entry which is preliminary data.</text>
</comment>
<feature type="region of interest" description="Disordered" evidence="1">
    <location>
        <begin position="42"/>
        <end position="98"/>
    </location>
</feature>
<reference evidence="2 3" key="1">
    <citation type="submission" date="2023-07" db="EMBL/GenBank/DDBJ databases">
        <title>Sorghum-associated microbial communities from plants grown in Nebraska, USA.</title>
        <authorList>
            <person name="Schachtman D."/>
        </authorList>
    </citation>
    <scope>NUCLEOTIDE SEQUENCE [LARGE SCALE GENOMIC DNA]</scope>
    <source>
        <strain evidence="2 3">4256</strain>
    </source>
</reference>
<dbReference type="EMBL" id="JAVDWV010000026">
    <property type="protein sequence ID" value="MDR7157018.1"/>
    <property type="molecule type" value="Genomic_DNA"/>
</dbReference>
<evidence type="ECO:0000256" key="1">
    <source>
        <dbReference type="SAM" id="MobiDB-lite"/>
    </source>
</evidence>
<sequence>MMKAGGIEALRQAMKAAVDRGDYETDPDLRDRISLLRKALAGTQATDLDPAGVVRQTPGAVGTNRQRISTPPGWSPPKKPDPMTIGRSRPGGPRKGDT</sequence>
<dbReference type="RefSeq" id="WP_310227553.1">
    <property type="nucleotide sequence ID" value="NZ_JAVDWV010000026.1"/>
</dbReference>